<reference evidence="4" key="2">
    <citation type="submission" date="2025-09" db="UniProtKB">
        <authorList>
            <consortium name="Ensembl"/>
        </authorList>
    </citation>
    <scope>IDENTIFICATION</scope>
</reference>
<proteinExistence type="predicted"/>
<dbReference type="PROSITE" id="PS50041">
    <property type="entry name" value="C_TYPE_LECTIN_2"/>
    <property type="match status" value="2"/>
</dbReference>
<keyword evidence="2" id="KW-0472">Membrane</keyword>
<dbReference type="PANTHER" id="PTHR45784:SF3">
    <property type="entry name" value="C-TYPE LECTIN DOMAIN FAMILY 4 MEMBER K-LIKE-RELATED"/>
    <property type="match status" value="1"/>
</dbReference>
<keyword evidence="5" id="KW-1185">Reference proteome</keyword>
<feature type="domain" description="C-type lectin" evidence="3">
    <location>
        <begin position="75"/>
        <end position="185"/>
    </location>
</feature>
<keyword evidence="1" id="KW-1015">Disulfide bond</keyword>
<organism evidence="4 5">
    <name type="scientific">Cyprinus carpio carpio</name>
    <dbReference type="NCBI Taxonomy" id="630221"/>
    <lineage>
        <taxon>Eukaryota</taxon>
        <taxon>Metazoa</taxon>
        <taxon>Chordata</taxon>
        <taxon>Craniata</taxon>
        <taxon>Vertebrata</taxon>
        <taxon>Euteleostomi</taxon>
        <taxon>Actinopterygii</taxon>
        <taxon>Neopterygii</taxon>
        <taxon>Teleostei</taxon>
        <taxon>Ostariophysi</taxon>
        <taxon>Cypriniformes</taxon>
        <taxon>Cyprinidae</taxon>
        <taxon>Cyprininae</taxon>
        <taxon>Cyprinus</taxon>
    </lineage>
</organism>
<accession>A0A9J7YIR5</accession>
<dbReference type="Ensembl" id="ENSCCRT00000119542.1">
    <property type="protein sequence ID" value="ENSCCRP00000120194.1"/>
    <property type="gene ID" value="ENSCCRG00000072311.1"/>
</dbReference>
<evidence type="ECO:0000256" key="1">
    <source>
        <dbReference type="ARBA" id="ARBA00023157"/>
    </source>
</evidence>
<dbReference type="GeneTree" id="ENSGT00940000163911"/>
<evidence type="ECO:0000313" key="4">
    <source>
        <dbReference type="Ensembl" id="ENSCCRP00000120194.1"/>
    </source>
</evidence>
<evidence type="ECO:0000259" key="3">
    <source>
        <dbReference type="PROSITE" id="PS50041"/>
    </source>
</evidence>
<dbReference type="PANTHER" id="PTHR45784">
    <property type="entry name" value="C-TYPE LECTIN DOMAIN FAMILY 20 MEMBER A-RELATED"/>
    <property type="match status" value="1"/>
</dbReference>
<sequence>MEKTQLLSTITGLQDSQMKMEIVYRLILGLGMICHATIYGILHAIQVSSCKIMNAQFKLGKKSFKLIFFSLHLSTGNTAYLIRSAKTWSDAQSFCRQHYTDLPTIHNSVQNNQINQILLSGYYIWIGLFLHSWEWSDKWILFFRHWAAGQPSQSSGSGDCVGMSKTNSGRWAQYSCDLQSPFICHGMPRPLVPMYQFMNQSMTWLDAQRYCRARFTDLAAVMTMNDVRRLVTTVDSGYNGSVWIGLRAVGVGRWVWSMGDSTISQDSMWNPGEPSGDGECVRSFNGSWYDESCSTVLPFVCFNGESS</sequence>
<feature type="transmembrane region" description="Helical" evidence="2">
    <location>
        <begin position="22"/>
        <end position="42"/>
    </location>
</feature>
<evidence type="ECO:0000313" key="5">
    <source>
        <dbReference type="Proteomes" id="UP001108240"/>
    </source>
</evidence>
<dbReference type="SMART" id="SM00034">
    <property type="entry name" value="CLECT"/>
    <property type="match status" value="2"/>
</dbReference>
<keyword evidence="2" id="KW-1133">Transmembrane helix</keyword>
<dbReference type="InterPro" id="IPR001304">
    <property type="entry name" value="C-type_lectin-like"/>
</dbReference>
<dbReference type="InterPro" id="IPR018378">
    <property type="entry name" value="C-type_lectin_CS"/>
</dbReference>
<dbReference type="Gene3D" id="3.10.100.10">
    <property type="entry name" value="Mannose-Binding Protein A, subunit A"/>
    <property type="match status" value="2"/>
</dbReference>
<dbReference type="InterPro" id="IPR016187">
    <property type="entry name" value="CTDL_fold"/>
</dbReference>
<dbReference type="InterPro" id="IPR016186">
    <property type="entry name" value="C-type_lectin-like/link_sf"/>
</dbReference>
<dbReference type="AlphaFoldDB" id="A0A9J7YIR5"/>
<feature type="domain" description="C-type lectin" evidence="3">
    <location>
        <begin position="195"/>
        <end position="302"/>
    </location>
</feature>
<dbReference type="Proteomes" id="UP001108240">
    <property type="component" value="Unplaced"/>
</dbReference>
<keyword evidence="2" id="KW-0812">Transmembrane</keyword>
<reference evidence="4" key="1">
    <citation type="submission" date="2025-08" db="UniProtKB">
        <authorList>
            <consortium name="Ensembl"/>
        </authorList>
    </citation>
    <scope>IDENTIFICATION</scope>
</reference>
<name>A0A9J7YIR5_CYPCA</name>
<protein>
    <recommendedName>
        <fullName evidence="3">C-type lectin domain-containing protein</fullName>
    </recommendedName>
</protein>
<evidence type="ECO:0000256" key="2">
    <source>
        <dbReference type="SAM" id="Phobius"/>
    </source>
</evidence>
<dbReference type="PROSITE" id="PS00615">
    <property type="entry name" value="C_TYPE_LECTIN_1"/>
    <property type="match status" value="1"/>
</dbReference>
<dbReference type="Pfam" id="PF00059">
    <property type="entry name" value="Lectin_C"/>
    <property type="match status" value="2"/>
</dbReference>
<dbReference type="SUPFAM" id="SSF56436">
    <property type="entry name" value="C-type lectin-like"/>
    <property type="match status" value="2"/>
</dbReference>